<dbReference type="Gene3D" id="3.10.100.10">
    <property type="entry name" value="Mannose-Binding Protein A, subunit A"/>
    <property type="match status" value="1"/>
</dbReference>
<feature type="transmembrane region" description="Helical" evidence="1">
    <location>
        <begin position="30"/>
        <end position="49"/>
    </location>
</feature>
<dbReference type="SUPFAM" id="SSF56436">
    <property type="entry name" value="C-type lectin-like"/>
    <property type="match status" value="1"/>
</dbReference>
<keyword evidence="1" id="KW-0812">Transmembrane</keyword>
<keyword evidence="1" id="KW-1133">Transmembrane helix</keyword>
<proteinExistence type="predicted"/>
<protein>
    <submittedName>
        <fullName evidence="4">C-type lectin domain-containing protein</fullName>
    </submittedName>
</protein>
<accession>A0A7E5A0T8</accession>
<dbReference type="Proteomes" id="UP000492821">
    <property type="component" value="Unassembled WGS sequence"/>
</dbReference>
<evidence type="ECO:0000259" key="2">
    <source>
        <dbReference type="PROSITE" id="PS50041"/>
    </source>
</evidence>
<evidence type="ECO:0000256" key="1">
    <source>
        <dbReference type="SAM" id="Phobius"/>
    </source>
</evidence>
<keyword evidence="3" id="KW-1185">Reference proteome</keyword>
<dbReference type="WBParaSite" id="Pan_g7847.t1">
    <property type="protein sequence ID" value="Pan_g7847.t1"/>
    <property type="gene ID" value="Pan_g7847"/>
</dbReference>
<dbReference type="AlphaFoldDB" id="A0A7E5A0T8"/>
<dbReference type="CDD" id="cd00037">
    <property type="entry name" value="CLECT"/>
    <property type="match status" value="1"/>
</dbReference>
<dbReference type="InterPro" id="IPR016187">
    <property type="entry name" value="CTDL_fold"/>
</dbReference>
<name>A0A7E5A0T8_PANRE</name>
<reference evidence="3" key="1">
    <citation type="journal article" date="2013" name="Genetics">
        <title>The draft genome and transcriptome of Panagrellus redivivus are shaped by the harsh demands of a free-living lifestyle.</title>
        <authorList>
            <person name="Srinivasan J."/>
            <person name="Dillman A.R."/>
            <person name="Macchietto M.G."/>
            <person name="Heikkinen L."/>
            <person name="Lakso M."/>
            <person name="Fracchia K.M."/>
            <person name="Antoshechkin I."/>
            <person name="Mortazavi A."/>
            <person name="Wong G."/>
            <person name="Sternberg P.W."/>
        </authorList>
    </citation>
    <scope>NUCLEOTIDE SEQUENCE [LARGE SCALE GENOMIC DNA]</scope>
    <source>
        <strain evidence="3">MT8872</strain>
    </source>
</reference>
<dbReference type="InterPro" id="IPR016186">
    <property type="entry name" value="C-type_lectin-like/link_sf"/>
</dbReference>
<dbReference type="PROSITE" id="PS50041">
    <property type="entry name" value="C_TYPE_LECTIN_2"/>
    <property type="match status" value="1"/>
</dbReference>
<reference evidence="4" key="2">
    <citation type="submission" date="2020-10" db="UniProtKB">
        <authorList>
            <consortium name="WormBaseParasite"/>
        </authorList>
    </citation>
    <scope>IDENTIFICATION</scope>
</reference>
<sequence>MLTNGVHEQKTAYTRLPVINTRKAHKKVQIYCLAMRPLFVLLIFLVQSFSQSYTNFIHLLGWTLNANVLKQYATSNTNDCGTECALTVNCTGFQMLHGTGQCNLLTMMRSYNFNVSQCGFYLKQSANVTVSGRTLTSNIDKVLQNAVYDSQLICPDGWEGVVNYQWGLSKCVLALSQSVCNQYASFLQATYSGGDCLMPYFKVTYSCPDSTFTLGNYTDGKYCLKVISKWSNDTDIGNMKLYEFANQYCYAQTGGYLVSIHSAAENSAINTLQKKLDTTGAGVMIGLVADSSTVMDVNDLHWLDGTGMSYTNYANFIAGNFTYSLMTTAGQWQIQYDPDVEGSIFQYIACKRSVTATMS</sequence>
<dbReference type="SMART" id="SM00034">
    <property type="entry name" value="CLECT"/>
    <property type="match status" value="1"/>
</dbReference>
<organism evidence="3 4">
    <name type="scientific">Panagrellus redivivus</name>
    <name type="common">Microworm</name>
    <dbReference type="NCBI Taxonomy" id="6233"/>
    <lineage>
        <taxon>Eukaryota</taxon>
        <taxon>Metazoa</taxon>
        <taxon>Ecdysozoa</taxon>
        <taxon>Nematoda</taxon>
        <taxon>Chromadorea</taxon>
        <taxon>Rhabditida</taxon>
        <taxon>Tylenchina</taxon>
        <taxon>Panagrolaimomorpha</taxon>
        <taxon>Panagrolaimoidea</taxon>
        <taxon>Panagrolaimidae</taxon>
        <taxon>Panagrellus</taxon>
    </lineage>
</organism>
<dbReference type="InterPro" id="IPR001304">
    <property type="entry name" value="C-type_lectin-like"/>
</dbReference>
<keyword evidence="1" id="KW-0472">Membrane</keyword>
<evidence type="ECO:0000313" key="4">
    <source>
        <dbReference type="WBParaSite" id="Pan_g7847.t1"/>
    </source>
</evidence>
<evidence type="ECO:0000313" key="3">
    <source>
        <dbReference type="Proteomes" id="UP000492821"/>
    </source>
</evidence>
<feature type="domain" description="C-type lectin" evidence="2">
    <location>
        <begin position="219"/>
        <end position="333"/>
    </location>
</feature>